<keyword evidence="1" id="KW-0808">Transferase</keyword>
<evidence type="ECO:0000256" key="2">
    <source>
        <dbReference type="ARBA" id="ARBA00023315"/>
    </source>
</evidence>
<reference evidence="4 5" key="1">
    <citation type="journal article" date="2011" name="Stand. Genomic Sci.">
        <title>Complete genome sequence of Syntrophobotulus glycolicus type strain (FlGlyR).</title>
        <authorList>
            <person name="Han C."/>
            <person name="Mwirichia R."/>
            <person name="Chertkov O."/>
            <person name="Held B."/>
            <person name="Lapidus A."/>
            <person name="Nolan M."/>
            <person name="Lucas S."/>
            <person name="Hammon N."/>
            <person name="Deshpande S."/>
            <person name="Cheng J.F."/>
            <person name="Tapia R."/>
            <person name="Goodwin L."/>
            <person name="Pitluck S."/>
            <person name="Huntemann M."/>
            <person name="Liolios K."/>
            <person name="Ivanova N."/>
            <person name="Pagani I."/>
            <person name="Mavromatis K."/>
            <person name="Ovchinikova G."/>
            <person name="Pati A."/>
            <person name="Chen A."/>
            <person name="Palaniappan K."/>
            <person name="Land M."/>
            <person name="Hauser L."/>
            <person name="Brambilla E.M."/>
            <person name="Rohde M."/>
            <person name="Spring S."/>
            <person name="Sikorski J."/>
            <person name="Goker M."/>
            <person name="Woyke T."/>
            <person name="Bristow J."/>
            <person name="Eisen J.A."/>
            <person name="Markowitz V."/>
            <person name="Hugenholtz P."/>
            <person name="Kyrpides N.C."/>
            <person name="Klenk H.P."/>
            <person name="Detter J.C."/>
        </authorList>
    </citation>
    <scope>NUCLEOTIDE SEQUENCE [LARGE SCALE GENOMIC DNA]</scope>
    <source>
        <strain evidence="5">DSM 8271 / FlGlyR</strain>
    </source>
</reference>
<dbReference type="EMBL" id="CP002547">
    <property type="protein sequence ID" value="ADY56580.1"/>
    <property type="molecule type" value="Genomic_DNA"/>
</dbReference>
<accession>F0SUD0</accession>
<dbReference type="PANTHER" id="PTHR43877:SF2">
    <property type="entry name" value="AMINOALKYLPHOSPHONATE N-ACETYLTRANSFERASE-RELATED"/>
    <property type="match status" value="1"/>
</dbReference>
<dbReference type="Pfam" id="PF00583">
    <property type="entry name" value="Acetyltransf_1"/>
    <property type="match status" value="1"/>
</dbReference>
<keyword evidence="2" id="KW-0012">Acyltransferase</keyword>
<dbReference type="RefSeq" id="WP_013625445.1">
    <property type="nucleotide sequence ID" value="NC_015172.1"/>
</dbReference>
<dbReference type="eggNOG" id="COG0456">
    <property type="taxonomic scope" value="Bacteria"/>
</dbReference>
<dbReference type="PROSITE" id="PS51186">
    <property type="entry name" value="GNAT"/>
    <property type="match status" value="1"/>
</dbReference>
<proteinExistence type="predicted"/>
<organism evidence="4 5">
    <name type="scientific">Syntrophobotulus glycolicus (strain DSM 8271 / FlGlyR)</name>
    <dbReference type="NCBI Taxonomy" id="645991"/>
    <lineage>
        <taxon>Bacteria</taxon>
        <taxon>Bacillati</taxon>
        <taxon>Bacillota</taxon>
        <taxon>Clostridia</taxon>
        <taxon>Eubacteriales</taxon>
        <taxon>Desulfitobacteriaceae</taxon>
        <taxon>Syntrophobotulus</taxon>
    </lineage>
</organism>
<name>F0SUD0_SYNGF</name>
<dbReference type="InterPro" id="IPR016181">
    <property type="entry name" value="Acyl_CoA_acyltransferase"/>
</dbReference>
<dbReference type="PANTHER" id="PTHR43877">
    <property type="entry name" value="AMINOALKYLPHOSPHONATE N-ACETYLTRANSFERASE-RELATED-RELATED"/>
    <property type="match status" value="1"/>
</dbReference>
<dbReference type="Gene3D" id="3.40.630.30">
    <property type="match status" value="1"/>
</dbReference>
<gene>
    <name evidence="4" type="ordered locus">Sgly_2291</name>
</gene>
<reference evidence="5" key="2">
    <citation type="submission" date="2011-02" db="EMBL/GenBank/DDBJ databases">
        <title>The complete genome of Syntrophobotulus glycolicus DSM 8271.</title>
        <authorList>
            <person name="Lucas S."/>
            <person name="Copeland A."/>
            <person name="Lapidus A."/>
            <person name="Bruce D."/>
            <person name="Goodwin L."/>
            <person name="Pitluck S."/>
            <person name="Kyrpides N."/>
            <person name="Mavromatis K."/>
            <person name="Pagani I."/>
            <person name="Ivanova N."/>
            <person name="Mikhailova N."/>
            <person name="Chertkov O."/>
            <person name="Held B."/>
            <person name="Detter J.C."/>
            <person name="Tapia R."/>
            <person name="Han C."/>
            <person name="Land M."/>
            <person name="Hauser L."/>
            <person name="Markowitz V."/>
            <person name="Cheng J.-F."/>
            <person name="Hugenholtz P."/>
            <person name="Woyke T."/>
            <person name="Wu D."/>
            <person name="Spring S."/>
            <person name="Schroeder M."/>
            <person name="Brambilla E."/>
            <person name="Klenk H.-P."/>
            <person name="Eisen J.A."/>
        </authorList>
    </citation>
    <scope>NUCLEOTIDE SEQUENCE [LARGE SCALE GENOMIC DNA]</scope>
    <source>
        <strain evidence="5">DSM 8271 / FlGlyR</strain>
    </source>
</reference>
<evidence type="ECO:0000259" key="3">
    <source>
        <dbReference type="PROSITE" id="PS51186"/>
    </source>
</evidence>
<dbReference type="STRING" id="645991.Sgly_2291"/>
<feature type="domain" description="N-acetyltransferase" evidence="3">
    <location>
        <begin position="7"/>
        <end position="154"/>
    </location>
</feature>
<evidence type="ECO:0000313" key="5">
    <source>
        <dbReference type="Proteomes" id="UP000007488"/>
    </source>
</evidence>
<evidence type="ECO:0000313" key="4">
    <source>
        <dbReference type="EMBL" id="ADY56580.1"/>
    </source>
</evidence>
<dbReference type="CDD" id="cd04301">
    <property type="entry name" value="NAT_SF"/>
    <property type="match status" value="1"/>
</dbReference>
<keyword evidence="5" id="KW-1185">Reference proteome</keyword>
<dbReference type="AlphaFoldDB" id="F0SUD0"/>
<dbReference type="Proteomes" id="UP000007488">
    <property type="component" value="Chromosome"/>
</dbReference>
<dbReference type="SUPFAM" id="SSF55729">
    <property type="entry name" value="Acyl-CoA N-acyltransferases (Nat)"/>
    <property type="match status" value="1"/>
</dbReference>
<evidence type="ECO:0000256" key="1">
    <source>
        <dbReference type="ARBA" id="ARBA00022679"/>
    </source>
</evidence>
<dbReference type="InterPro" id="IPR000182">
    <property type="entry name" value="GNAT_dom"/>
</dbReference>
<dbReference type="GO" id="GO:0016747">
    <property type="term" value="F:acyltransferase activity, transferring groups other than amino-acyl groups"/>
    <property type="evidence" value="ECO:0007669"/>
    <property type="project" value="InterPro"/>
</dbReference>
<sequence>MEKKIKFAYTDGSHQDFINLSQLLDVFLNELVGGEENRIEYLQYNILEDIHDVIVAYENDNPVGCASFKFFEEGIAEVKRVFVKKGYRGKGMAKQLMSLLEKGAKEKGFDKLVLESGAPSVEAMGLYDQLGYTVIENYGPYKGMKKSICMEKIL</sequence>
<protein>
    <submittedName>
        <fullName evidence="4">GCN5-related N-acetyltransferase</fullName>
    </submittedName>
</protein>
<dbReference type="InterPro" id="IPR050832">
    <property type="entry name" value="Bact_Acetyltransf"/>
</dbReference>
<dbReference type="KEGG" id="sgy:Sgly_2291"/>
<dbReference type="HOGENOM" id="CLU_013985_11_8_9"/>